<proteinExistence type="predicted"/>
<protein>
    <submittedName>
        <fullName evidence="1">Uncharacterized protein</fullName>
    </submittedName>
</protein>
<accession>A0ACB6S5G4</accession>
<organism evidence="1 2">
    <name type="scientific">Macroventuria anomochaeta</name>
    <dbReference type="NCBI Taxonomy" id="301207"/>
    <lineage>
        <taxon>Eukaryota</taxon>
        <taxon>Fungi</taxon>
        <taxon>Dikarya</taxon>
        <taxon>Ascomycota</taxon>
        <taxon>Pezizomycotina</taxon>
        <taxon>Dothideomycetes</taxon>
        <taxon>Pleosporomycetidae</taxon>
        <taxon>Pleosporales</taxon>
        <taxon>Pleosporineae</taxon>
        <taxon>Didymellaceae</taxon>
        <taxon>Macroventuria</taxon>
    </lineage>
</organism>
<comment type="caution">
    <text evidence="1">The sequence shown here is derived from an EMBL/GenBank/DDBJ whole genome shotgun (WGS) entry which is preliminary data.</text>
</comment>
<name>A0ACB6S5G4_9PLEO</name>
<gene>
    <name evidence="1" type="ORF">BU25DRAFT_465637</name>
</gene>
<evidence type="ECO:0000313" key="2">
    <source>
        <dbReference type="Proteomes" id="UP000799754"/>
    </source>
</evidence>
<sequence length="187" mass="21553">MNSIINNCEGEVWKHELETYSNALGFKNYGYDQVVTGNGKINYYIEAALKKQYNKWISVLAGFEGFPYQTVDVSVVGWAVENKNILQGDVSKIQVYADIDGDGIPQCAESCRRRVVQEYFMQNVDAKNIHIYLHEVRHTFALDDLYDWTSSGVTNFIMMASSAAETTQFDAWMARDWWRNLKSKYNL</sequence>
<keyword evidence="2" id="KW-1185">Reference proteome</keyword>
<dbReference type="EMBL" id="MU006710">
    <property type="protein sequence ID" value="KAF2629411.1"/>
    <property type="molecule type" value="Genomic_DNA"/>
</dbReference>
<evidence type="ECO:0000313" key="1">
    <source>
        <dbReference type="EMBL" id="KAF2629411.1"/>
    </source>
</evidence>
<dbReference type="Proteomes" id="UP000799754">
    <property type="component" value="Unassembled WGS sequence"/>
</dbReference>
<reference evidence="1" key="1">
    <citation type="journal article" date="2020" name="Stud. Mycol.">
        <title>101 Dothideomycetes genomes: a test case for predicting lifestyles and emergence of pathogens.</title>
        <authorList>
            <person name="Haridas S."/>
            <person name="Albert R."/>
            <person name="Binder M."/>
            <person name="Bloem J."/>
            <person name="Labutti K."/>
            <person name="Salamov A."/>
            <person name="Andreopoulos B."/>
            <person name="Baker S."/>
            <person name="Barry K."/>
            <person name="Bills G."/>
            <person name="Bluhm B."/>
            <person name="Cannon C."/>
            <person name="Castanera R."/>
            <person name="Culley D."/>
            <person name="Daum C."/>
            <person name="Ezra D."/>
            <person name="Gonzalez J."/>
            <person name="Henrissat B."/>
            <person name="Kuo A."/>
            <person name="Liang C."/>
            <person name="Lipzen A."/>
            <person name="Lutzoni F."/>
            <person name="Magnuson J."/>
            <person name="Mondo S."/>
            <person name="Nolan M."/>
            <person name="Ohm R."/>
            <person name="Pangilinan J."/>
            <person name="Park H.-J."/>
            <person name="Ramirez L."/>
            <person name="Alfaro M."/>
            <person name="Sun H."/>
            <person name="Tritt A."/>
            <person name="Yoshinaga Y."/>
            <person name="Zwiers L.-H."/>
            <person name="Turgeon B."/>
            <person name="Goodwin S."/>
            <person name="Spatafora J."/>
            <person name="Crous P."/>
            <person name="Grigoriev I."/>
        </authorList>
    </citation>
    <scope>NUCLEOTIDE SEQUENCE</scope>
    <source>
        <strain evidence="1">CBS 525.71</strain>
    </source>
</reference>